<proteinExistence type="inferred from homology"/>
<evidence type="ECO:0000256" key="2">
    <source>
        <dbReference type="ARBA" id="ARBA00007800"/>
    </source>
</evidence>
<dbReference type="EMBL" id="FOOK01000037">
    <property type="protein sequence ID" value="SFG47151.1"/>
    <property type="molecule type" value="Genomic_DNA"/>
</dbReference>
<gene>
    <name evidence="8" type="primary">carA</name>
    <name evidence="10" type="ORF">SAMN04488025_13716</name>
</gene>
<dbReference type="InterPro" id="IPR050472">
    <property type="entry name" value="Anth_synth/Amidotransfase"/>
</dbReference>
<sequence length="355" mass="38599">MRAYLVLDTGEVFPGQWLGRPVETRGEVVFTTGMTGYQETLTDPSYAGQVITFTYPLIGNYGVIPGESEGRRPLCAGAVMSEVYDGPGGSLGEWLSKQGVPAIVGVDTRAVAKRVRDRGLVRGVISASPRPPLGDWPDPRSLEWVSRAATEKPLHFPGEAGAPHIVVIDLGAKASIIRALRRSGFSVTVVPYHWAPEKIRELKPDGLLLSNGPGDPQALKPFLPGWVPLIRQIPTLGICLGHQLLALALGGDTERLPYGHRGSNHPVRECATGRVWITSQNHGYAVREDSLDPGEWEVTHRHVNDGTVEGIAHRKYPVMGVQFHPEARPGPTEANPLFDRFASLVLARKKVQVHG</sequence>
<dbReference type="GO" id="GO:0006526">
    <property type="term" value="P:L-arginine biosynthetic process"/>
    <property type="evidence" value="ECO:0007669"/>
    <property type="project" value="UniProtKB-UniRule"/>
</dbReference>
<dbReference type="OrthoDB" id="9804328at2"/>
<dbReference type="PANTHER" id="PTHR43418">
    <property type="entry name" value="MULTIFUNCTIONAL TRYPTOPHAN BIOSYNTHESIS PROTEIN-RELATED"/>
    <property type="match status" value="1"/>
</dbReference>
<feature type="binding site" evidence="8">
    <location>
        <position position="212"/>
    </location>
    <ligand>
        <name>L-glutamine</name>
        <dbReference type="ChEBI" id="CHEBI:58359"/>
    </ligand>
</feature>
<reference evidence="10 11" key="1">
    <citation type="submission" date="2016-10" db="EMBL/GenBank/DDBJ databases">
        <authorList>
            <person name="de Groot N.N."/>
        </authorList>
    </citation>
    <scope>NUCLEOTIDE SEQUENCE [LARGE SCALE GENOMIC DNA]</scope>
    <source>
        <strain evidence="10 11">DSM 44945</strain>
    </source>
</reference>
<feature type="binding site" evidence="8">
    <location>
        <position position="284"/>
    </location>
    <ligand>
        <name>L-glutamine</name>
        <dbReference type="ChEBI" id="CHEBI:58359"/>
    </ligand>
</feature>
<dbReference type="GO" id="GO:0004359">
    <property type="term" value="F:glutaminase activity"/>
    <property type="evidence" value="ECO:0007669"/>
    <property type="project" value="RHEA"/>
</dbReference>
<evidence type="ECO:0000256" key="4">
    <source>
        <dbReference type="ARBA" id="ARBA00022741"/>
    </source>
</evidence>
<dbReference type="InterPro" id="IPR036480">
    <property type="entry name" value="CarbP_synth_ssu_N_sf"/>
</dbReference>
<dbReference type="PRINTS" id="PR00097">
    <property type="entry name" value="ANTSNTHASEII"/>
</dbReference>
<dbReference type="HAMAP" id="MF_01209">
    <property type="entry name" value="CPSase_S_chain"/>
    <property type="match status" value="1"/>
</dbReference>
<evidence type="ECO:0000256" key="5">
    <source>
        <dbReference type="ARBA" id="ARBA00022840"/>
    </source>
</evidence>
<evidence type="ECO:0000256" key="8">
    <source>
        <dbReference type="HAMAP-Rule" id="MF_01209"/>
    </source>
</evidence>
<dbReference type="Gene3D" id="3.40.50.880">
    <property type="match status" value="1"/>
</dbReference>
<dbReference type="GO" id="GO:0006541">
    <property type="term" value="P:glutamine metabolic process"/>
    <property type="evidence" value="ECO:0007669"/>
    <property type="project" value="InterPro"/>
</dbReference>
<keyword evidence="5 8" id="KW-0067">ATP-binding</keyword>
<dbReference type="SUPFAM" id="SSF52317">
    <property type="entry name" value="Class I glutamine amidotransferase-like"/>
    <property type="match status" value="1"/>
</dbReference>
<dbReference type="NCBIfam" id="TIGR01368">
    <property type="entry name" value="CPSaseIIsmall"/>
    <property type="match status" value="1"/>
</dbReference>
<keyword evidence="11" id="KW-1185">Reference proteome</keyword>
<keyword evidence="4 8" id="KW-0547">Nucleotide-binding</keyword>
<dbReference type="Pfam" id="PF00117">
    <property type="entry name" value="GATase"/>
    <property type="match status" value="1"/>
</dbReference>
<comment type="pathway">
    <text evidence="1 8">Amino-acid biosynthesis; L-arginine biosynthesis; carbamoyl phosphate from bicarbonate: step 1/1.</text>
</comment>
<dbReference type="InterPro" id="IPR002474">
    <property type="entry name" value="CarbamoylP_synth_ssu_N"/>
</dbReference>
<dbReference type="GO" id="GO:0005524">
    <property type="term" value="F:ATP binding"/>
    <property type="evidence" value="ECO:0007669"/>
    <property type="project" value="UniProtKB-UniRule"/>
</dbReference>
<keyword evidence="8" id="KW-0028">Amino-acid biosynthesis</keyword>
<feature type="binding site" evidence="8">
    <location>
        <position position="214"/>
    </location>
    <ligand>
        <name>L-glutamine</name>
        <dbReference type="ChEBI" id="CHEBI:58359"/>
    </ligand>
</feature>
<dbReference type="NCBIfam" id="NF009475">
    <property type="entry name" value="PRK12838.1"/>
    <property type="match status" value="1"/>
</dbReference>
<comment type="catalytic activity">
    <reaction evidence="8">
        <text>L-glutamine + H2O = L-glutamate + NH4(+)</text>
        <dbReference type="Rhea" id="RHEA:15889"/>
        <dbReference type="ChEBI" id="CHEBI:15377"/>
        <dbReference type="ChEBI" id="CHEBI:28938"/>
        <dbReference type="ChEBI" id="CHEBI:29985"/>
        <dbReference type="ChEBI" id="CHEBI:58359"/>
    </reaction>
</comment>
<name>A0A1I2SAY8_9BACL</name>
<dbReference type="Gene3D" id="3.50.30.20">
    <property type="entry name" value="Carbamoyl-phosphate synthase small subunit, N-terminal domain"/>
    <property type="match status" value="1"/>
</dbReference>
<dbReference type="PROSITE" id="PS51273">
    <property type="entry name" value="GATASE_TYPE_1"/>
    <property type="match status" value="1"/>
</dbReference>
<dbReference type="PANTHER" id="PTHR43418:SF7">
    <property type="entry name" value="CARBAMOYL-PHOSPHATE SYNTHASE SMALL CHAIN"/>
    <property type="match status" value="1"/>
</dbReference>
<dbReference type="UniPathway" id="UPA00070">
    <property type="reaction ID" value="UER00115"/>
</dbReference>
<dbReference type="GO" id="GO:0044205">
    <property type="term" value="P:'de novo' UMP biosynthetic process"/>
    <property type="evidence" value="ECO:0007669"/>
    <property type="project" value="UniProtKB-UniRule"/>
</dbReference>
<keyword evidence="3 8" id="KW-0436">Ligase</keyword>
<dbReference type="PRINTS" id="PR00099">
    <property type="entry name" value="CPSGATASE"/>
</dbReference>
<feature type="domain" description="Carbamoyl-phosphate synthase small subunit N-terminal" evidence="9">
    <location>
        <begin position="1"/>
        <end position="126"/>
    </location>
</feature>
<dbReference type="CDD" id="cd01744">
    <property type="entry name" value="GATase1_CPSase"/>
    <property type="match status" value="1"/>
</dbReference>
<dbReference type="GO" id="GO:0004088">
    <property type="term" value="F:carbamoyl-phosphate synthase (glutamine-hydrolyzing) activity"/>
    <property type="evidence" value="ECO:0007669"/>
    <property type="project" value="UniProtKB-UniRule"/>
</dbReference>
<keyword evidence="8" id="KW-0055">Arginine biosynthesis</keyword>
<dbReference type="AlphaFoldDB" id="A0A1I2SAY8"/>
<feature type="active site" description="Nucleophile" evidence="8">
    <location>
        <position position="239"/>
    </location>
</feature>
<feature type="binding site" evidence="8">
    <location>
        <position position="45"/>
    </location>
    <ligand>
        <name>L-glutamine</name>
        <dbReference type="ChEBI" id="CHEBI:58359"/>
    </ligand>
</feature>
<dbReference type="SUPFAM" id="SSF52021">
    <property type="entry name" value="Carbamoyl phosphate synthetase, small subunit N-terminal domain"/>
    <property type="match status" value="1"/>
</dbReference>
<evidence type="ECO:0000313" key="11">
    <source>
        <dbReference type="Proteomes" id="UP000198661"/>
    </source>
</evidence>
<feature type="active site" evidence="8">
    <location>
        <position position="326"/>
    </location>
</feature>
<comment type="similarity">
    <text evidence="2 8">Belongs to the CarA family.</text>
</comment>
<feature type="binding site" evidence="8">
    <location>
        <position position="240"/>
    </location>
    <ligand>
        <name>L-glutamine</name>
        <dbReference type="ChEBI" id="CHEBI:58359"/>
    </ligand>
</feature>
<dbReference type="InterPro" id="IPR006274">
    <property type="entry name" value="CarbamoylP_synth_ssu"/>
</dbReference>
<evidence type="ECO:0000313" key="10">
    <source>
        <dbReference type="EMBL" id="SFG47151.1"/>
    </source>
</evidence>
<dbReference type="Proteomes" id="UP000198661">
    <property type="component" value="Unassembled WGS sequence"/>
</dbReference>
<dbReference type="InterPro" id="IPR035686">
    <property type="entry name" value="CPSase_GATase1"/>
</dbReference>
<feature type="active site" evidence="8">
    <location>
        <position position="324"/>
    </location>
</feature>
<comment type="function">
    <text evidence="8">Small subunit of the glutamine-dependent carbamoyl phosphate synthetase (CPSase). CPSase catalyzes the formation of carbamoyl phosphate from the ammonia moiety of glutamine, carbonate, and phosphate donated by ATP, constituting the first step of 2 biosynthetic pathways, one leading to arginine and/or urea and the other to pyrimidine nucleotides. The small subunit (glutamine amidotransferase) binds and cleaves glutamine to supply the large subunit with the substrate ammonia.</text>
</comment>
<dbReference type="SMART" id="SM01097">
    <property type="entry name" value="CPSase_sm_chain"/>
    <property type="match status" value="1"/>
</dbReference>
<evidence type="ECO:0000259" key="9">
    <source>
        <dbReference type="SMART" id="SM01097"/>
    </source>
</evidence>
<evidence type="ECO:0000256" key="3">
    <source>
        <dbReference type="ARBA" id="ARBA00022598"/>
    </source>
</evidence>
<feature type="binding site" evidence="8">
    <location>
        <position position="281"/>
    </location>
    <ligand>
        <name>L-glutamine</name>
        <dbReference type="ChEBI" id="CHEBI:58359"/>
    </ligand>
</feature>
<feature type="binding site" evidence="8">
    <location>
        <position position="283"/>
    </location>
    <ligand>
        <name>L-glutamine</name>
        <dbReference type="ChEBI" id="CHEBI:58359"/>
    </ligand>
</feature>
<organism evidence="10 11">
    <name type="scientific">Planifilum fulgidum</name>
    <dbReference type="NCBI Taxonomy" id="201973"/>
    <lineage>
        <taxon>Bacteria</taxon>
        <taxon>Bacillati</taxon>
        <taxon>Bacillota</taxon>
        <taxon>Bacilli</taxon>
        <taxon>Bacillales</taxon>
        <taxon>Thermoactinomycetaceae</taxon>
        <taxon>Planifilum</taxon>
    </lineage>
</organism>
<dbReference type="PRINTS" id="PR00096">
    <property type="entry name" value="GATASE"/>
</dbReference>
<dbReference type="EC" id="6.3.5.5" evidence="8"/>
<evidence type="ECO:0000256" key="1">
    <source>
        <dbReference type="ARBA" id="ARBA00005077"/>
    </source>
</evidence>
<dbReference type="STRING" id="201973.SAMN04488025_13716"/>
<protein>
    <recommendedName>
        <fullName evidence="8">Carbamoyl phosphate synthase small chain</fullName>
        <ecNumber evidence="8">6.3.5.5</ecNumber>
    </recommendedName>
    <alternativeName>
        <fullName evidence="8">Carbamoyl phosphate synthetase glutamine chain</fullName>
    </alternativeName>
</protein>
<dbReference type="RefSeq" id="WP_092041005.1">
    <property type="nucleotide sequence ID" value="NZ_FOOK01000037.1"/>
</dbReference>
<dbReference type="InterPro" id="IPR017926">
    <property type="entry name" value="GATASE"/>
</dbReference>
<dbReference type="UniPathway" id="UPA00068">
    <property type="reaction ID" value="UER00171"/>
</dbReference>
<evidence type="ECO:0000256" key="6">
    <source>
        <dbReference type="ARBA" id="ARBA00022962"/>
    </source>
</evidence>
<keyword evidence="8" id="KW-0665">Pyrimidine biosynthesis</keyword>
<accession>A0A1I2SAY8</accession>
<dbReference type="Pfam" id="PF00988">
    <property type="entry name" value="CPSase_sm_chain"/>
    <property type="match status" value="1"/>
</dbReference>
<comment type="subunit">
    <text evidence="8">Composed of two chains; the small (or glutamine) chain promotes the hydrolysis of glutamine to ammonia, which is used by the large (or ammonia) chain to synthesize carbamoyl phosphate. Tetramer of heterodimers (alpha,beta)4.</text>
</comment>
<comment type="catalytic activity">
    <reaction evidence="7 8">
        <text>hydrogencarbonate + L-glutamine + 2 ATP + H2O = carbamoyl phosphate + L-glutamate + 2 ADP + phosphate + 2 H(+)</text>
        <dbReference type="Rhea" id="RHEA:18633"/>
        <dbReference type="ChEBI" id="CHEBI:15377"/>
        <dbReference type="ChEBI" id="CHEBI:15378"/>
        <dbReference type="ChEBI" id="CHEBI:17544"/>
        <dbReference type="ChEBI" id="CHEBI:29985"/>
        <dbReference type="ChEBI" id="CHEBI:30616"/>
        <dbReference type="ChEBI" id="CHEBI:43474"/>
        <dbReference type="ChEBI" id="CHEBI:58228"/>
        <dbReference type="ChEBI" id="CHEBI:58359"/>
        <dbReference type="ChEBI" id="CHEBI:456216"/>
        <dbReference type="EC" id="6.3.5.5"/>
    </reaction>
</comment>
<evidence type="ECO:0000256" key="7">
    <source>
        <dbReference type="ARBA" id="ARBA00048816"/>
    </source>
</evidence>
<feature type="region of interest" description="CPSase" evidence="8">
    <location>
        <begin position="1"/>
        <end position="163"/>
    </location>
</feature>
<keyword evidence="6 8" id="KW-0315">Glutamine amidotransferase</keyword>
<feature type="binding site" evidence="8">
    <location>
        <position position="243"/>
    </location>
    <ligand>
        <name>L-glutamine</name>
        <dbReference type="ChEBI" id="CHEBI:58359"/>
    </ligand>
</feature>
<dbReference type="GO" id="GO:0006207">
    <property type="term" value="P:'de novo' pyrimidine nucleobase biosynthetic process"/>
    <property type="evidence" value="ECO:0007669"/>
    <property type="project" value="InterPro"/>
</dbReference>
<dbReference type="InterPro" id="IPR029062">
    <property type="entry name" value="Class_I_gatase-like"/>
</dbReference>
<comment type="pathway">
    <text evidence="8">Pyrimidine metabolism; UMP biosynthesis via de novo pathway; (S)-dihydroorotate from bicarbonate: step 1/3.</text>
</comment>